<feature type="region of interest" description="Disordered" evidence="1">
    <location>
        <begin position="1"/>
        <end position="28"/>
    </location>
</feature>
<dbReference type="InParanoid" id="W4JUV9"/>
<reference evidence="2 3" key="1">
    <citation type="journal article" date="2012" name="New Phytol.">
        <title>Insight into trade-off between wood decay and parasitism from the genome of a fungal forest pathogen.</title>
        <authorList>
            <person name="Olson A."/>
            <person name="Aerts A."/>
            <person name="Asiegbu F."/>
            <person name="Belbahri L."/>
            <person name="Bouzid O."/>
            <person name="Broberg A."/>
            <person name="Canback B."/>
            <person name="Coutinho P.M."/>
            <person name="Cullen D."/>
            <person name="Dalman K."/>
            <person name="Deflorio G."/>
            <person name="van Diepen L.T."/>
            <person name="Dunand C."/>
            <person name="Duplessis S."/>
            <person name="Durling M."/>
            <person name="Gonthier P."/>
            <person name="Grimwood J."/>
            <person name="Fossdal C.G."/>
            <person name="Hansson D."/>
            <person name="Henrissat B."/>
            <person name="Hietala A."/>
            <person name="Himmelstrand K."/>
            <person name="Hoffmeister D."/>
            <person name="Hogberg N."/>
            <person name="James T.Y."/>
            <person name="Karlsson M."/>
            <person name="Kohler A."/>
            <person name="Kues U."/>
            <person name="Lee Y.H."/>
            <person name="Lin Y.C."/>
            <person name="Lind M."/>
            <person name="Lindquist E."/>
            <person name="Lombard V."/>
            <person name="Lucas S."/>
            <person name="Lunden K."/>
            <person name="Morin E."/>
            <person name="Murat C."/>
            <person name="Park J."/>
            <person name="Raffaello T."/>
            <person name="Rouze P."/>
            <person name="Salamov A."/>
            <person name="Schmutz J."/>
            <person name="Solheim H."/>
            <person name="Stahlberg J."/>
            <person name="Velez H."/>
            <person name="de Vries R.P."/>
            <person name="Wiebenga A."/>
            <person name="Woodward S."/>
            <person name="Yakovlev I."/>
            <person name="Garbelotto M."/>
            <person name="Martin F."/>
            <person name="Grigoriev I.V."/>
            <person name="Stenlid J."/>
        </authorList>
    </citation>
    <scope>NUCLEOTIDE SEQUENCE [LARGE SCALE GENOMIC DNA]</scope>
    <source>
        <strain evidence="2 3">TC 32-1</strain>
    </source>
</reference>
<gene>
    <name evidence="2" type="ORF">HETIRDRAFT_454666</name>
</gene>
<evidence type="ECO:0000256" key="1">
    <source>
        <dbReference type="SAM" id="MobiDB-lite"/>
    </source>
</evidence>
<dbReference type="Proteomes" id="UP000030671">
    <property type="component" value="Unassembled WGS sequence"/>
</dbReference>
<sequence length="68" mass="7480">MAVIPKMPIMAPPTSNGKPPPNFPNTKGEFEHLTRERYEAILKAYGQSVKGDTEAKKQALRVFIGLPA</sequence>
<evidence type="ECO:0000313" key="2">
    <source>
        <dbReference type="EMBL" id="ETW77338.1"/>
    </source>
</evidence>
<evidence type="ECO:0000313" key="3">
    <source>
        <dbReference type="Proteomes" id="UP000030671"/>
    </source>
</evidence>
<dbReference type="AlphaFoldDB" id="W4JUV9"/>
<organism evidence="2 3">
    <name type="scientific">Heterobasidion irregulare (strain TC 32-1)</name>
    <dbReference type="NCBI Taxonomy" id="747525"/>
    <lineage>
        <taxon>Eukaryota</taxon>
        <taxon>Fungi</taxon>
        <taxon>Dikarya</taxon>
        <taxon>Basidiomycota</taxon>
        <taxon>Agaricomycotina</taxon>
        <taxon>Agaricomycetes</taxon>
        <taxon>Russulales</taxon>
        <taxon>Bondarzewiaceae</taxon>
        <taxon>Heterobasidion</taxon>
        <taxon>Heterobasidion annosum species complex</taxon>
    </lineage>
</organism>
<dbReference type="OrthoDB" id="3259063at2759"/>
<dbReference type="GeneID" id="20676541"/>
<dbReference type="EMBL" id="KI925463">
    <property type="protein sequence ID" value="ETW77338.1"/>
    <property type="molecule type" value="Genomic_DNA"/>
</dbReference>
<keyword evidence="3" id="KW-1185">Reference proteome</keyword>
<accession>W4JUV9</accession>
<dbReference type="HOGENOM" id="CLU_2794254_0_0_1"/>
<name>W4JUV9_HETIT</name>
<dbReference type="STRING" id="747525.W4JUV9"/>
<proteinExistence type="predicted"/>
<protein>
    <submittedName>
        <fullName evidence="2">Uncharacterized protein</fullName>
    </submittedName>
</protein>
<dbReference type="KEGG" id="hir:HETIRDRAFT_454666"/>
<dbReference type="RefSeq" id="XP_009550857.1">
    <property type="nucleotide sequence ID" value="XM_009552562.1"/>
</dbReference>